<dbReference type="EMBL" id="VZZJ01000007">
    <property type="protein sequence ID" value="KAB1073750.1"/>
    <property type="molecule type" value="Genomic_DNA"/>
</dbReference>
<evidence type="ECO:0000256" key="4">
    <source>
        <dbReference type="ARBA" id="ARBA00022692"/>
    </source>
</evidence>
<keyword evidence="4 7" id="KW-0812">Transmembrane</keyword>
<feature type="domain" description="ABC transmembrane type-1" evidence="8">
    <location>
        <begin position="90"/>
        <end position="270"/>
    </location>
</feature>
<keyword evidence="5 7" id="KW-1133">Transmembrane helix</keyword>
<feature type="transmembrane region" description="Helical" evidence="7">
    <location>
        <begin position="91"/>
        <end position="116"/>
    </location>
</feature>
<keyword evidence="10" id="KW-1185">Reference proteome</keyword>
<feature type="transmembrane region" description="Helical" evidence="7">
    <location>
        <begin position="128"/>
        <end position="150"/>
    </location>
</feature>
<evidence type="ECO:0000256" key="6">
    <source>
        <dbReference type="ARBA" id="ARBA00023136"/>
    </source>
</evidence>
<dbReference type="RefSeq" id="WP_150963590.1">
    <property type="nucleotide sequence ID" value="NZ_VZZJ01000007.1"/>
</dbReference>
<keyword evidence="2 7" id="KW-0813">Transport</keyword>
<dbReference type="AlphaFoldDB" id="A0A6N6MTT5"/>
<dbReference type="Proteomes" id="UP000441523">
    <property type="component" value="Unassembled WGS sequence"/>
</dbReference>
<comment type="subcellular location">
    <subcellularLocation>
        <location evidence="1 7">Cell membrane</location>
        <topology evidence="1 7">Multi-pass membrane protein</topology>
    </subcellularLocation>
</comment>
<dbReference type="PANTHER" id="PTHR30151:SF19">
    <property type="entry name" value="ABC TRANSPORTER PERMEASE"/>
    <property type="match status" value="1"/>
</dbReference>
<dbReference type="PROSITE" id="PS50928">
    <property type="entry name" value="ABC_TM1"/>
    <property type="match status" value="1"/>
</dbReference>
<feature type="transmembrane region" description="Helical" evidence="7">
    <location>
        <begin position="196"/>
        <end position="226"/>
    </location>
</feature>
<dbReference type="GO" id="GO:0005886">
    <property type="term" value="C:plasma membrane"/>
    <property type="evidence" value="ECO:0007669"/>
    <property type="project" value="UniProtKB-SubCell"/>
</dbReference>
<feature type="transmembrane region" description="Helical" evidence="7">
    <location>
        <begin position="251"/>
        <end position="270"/>
    </location>
</feature>
<organism evidence="9 10">
    <name type="scientific">Methylobacterium planeticum</name>
    <dbReference type="NCBI Taxonomy" id="2615211"/>
    <lineage>
        <taxon>Bacteria</taxon>
        <taxon>Pseudomonadati</taxon>
        <taxon>Pseudomonadota</taxon>
        <taxon>Alphaproteobacteria</taxon>
        <taxon>Hyphomicrobiales</taxon>
        <taxon>Methylobacteriaceae</taxon>
        <taxon>Methylobacterium</taxon>
    </lineage>
</organism>
<dbReference type="SUPFAM" id="SSF161098">
    <property type="entry name" value="MetI-like"/>
    <property type="match status" value="1"/>
</dbReference>
<dbReference type="Gene3D" id="1.10.3720.10">
    <property type="entry name" value="MetI-like"/>
    <property type="match status" value="1"/>
</dbReference>
<dbReference type="PANTHER" id="PTHR30151">
    <property type="entry name" value="ALKANE SULFONATE ABC TRANSPORTER-RELATED, MEMBRANE SUBUNIT"/>
    <property type="match status" value="1"/>
</dbReference>
<protein>
    <submittedName>
        <fullName evidence="9">ABC transporter permease</fullName>
    </submittedName>
</protein>
<evidence type="ECO:0000256" key="3">
    <source>
        <dbReference type="ARBA" id="ARBA00022475"/>
    </source>
</evidence>
<evidence type="ECO:0000256" key="5">
    <source>
        <dbReference type="ARBA" id="ARBA00022989"/>
    </source>
</evidence>
<dbReference type="Pfam" id="PF00528">
    <property type="entry name" value="BPD_transp_1"/>
    <property type="match status" value="1"/>
</dbReference>
<name>A0A6N6MTT5_9HYPH</name>
<proteinExistence type="inferred from homology"/>
<comment type="similarity">
    <text evidence="7">Belongs to the binding-protein-dependent transport system permease family.</text>
</comment>
<dbReference type="InterPro" id="IPR035906">
    <property type="entry name" value="MetI-like_sf"/>
</dbReference>
<feature type="transmembrane region" description="Helical" evidence="7">
    <location>
        <begin position="40"/>
        <end position="61"/>
    </location>
</feature>
<dbReference type="CDD" id="cd06261">
    <property type="entry name" value="TM_PBP2"/>
    <property type="match status" value="1"/>
</dbReference>
<keyword evidence="3" id="KW-1003">Cell membrane</keyword>
<evidence type="ECO:0000313" key="9">
    <source>
        <dbReference type="EMBL" id="KAB1073750.1"/>
    </source>
</evidence>
<feature type="transmembrane region" description="Helical" evidence="7">
    <location>
        <begin position="156"/>
        <end position="175"/>
    </location>
</feature>
<accession>A0A6N6MTT5</accession>
<gene>
    <name evidence="9" type="ORF">F6X51_11230</name>
</gene>
<dbReference type="InterPro" id="IPR000515">
    <property type="entry name" value="MetI-like"/>
</dbReference>
<comment type="caution">
    <text evidence="9">The sequence shown here is derived from an EMBL/GenBank/DDBJ whole genome shotgun (WGS) entry which is preliminary data.</text>
</comment>
<evidence type="ECO:0000259" key="8">
    <source>
        <dbReference type="PROSITE" id="PS50928"/>
    </source>
</evidence>
<dbReference type="GO" id="GO:0055085">
    <property type="term" value="P:transmembrane transport"/>
    <property type="evidence" value="ECO:0007669"/>
    <property type="project" value="InterPro"/>
</dbReference>
<evidence type="ECO:0000256" key="7">
    <source>
        <dbReference type="RuleBase" id="RU363032"/>
    </source>
</evidence>
<reference evidence="9 10" key="1">
    <citation type="submission" date="2019-09" db="EMBL/GenBank/DDBJ databases">
        <title>YIM 132548 draft genome.</title>
        <authorList>
            <person name="Jiang L."/>
        </authorList>
    </citation>
    <scope>NUCLEOTIDE SEQUENCE [LARGE SCALE GENOMIC DNA]</scope>
    <source>
        <strain evidence="9 10">YIM 132548</strain>
    </source>
</reference>
<sequence>MTSHALKNAAAAKMSAQAAPVRRKPGALARAADTMVGRGLIQALAVAAFFAAWEVAVRAGWLTEFLVGAPTGIWRVFAAAMADGSLPVDTWYTLIEAILGFVIGTALGSLAGLGLWYSVFIARLVEPFIVAINSVPKIALAPIIILWFGTGFISKVALAVSLTALVALIAAYQAARDADPDLQALLASMGATKNRIFRSVIVPSTLPAIIGMFRINIGFALVGAVVGEFISSQRGLGHLIYTASSLYDLNTVWVGLFVLMFVGFVLYHLIDFAERRILPWRQVSTAGQVQV</sequence>
<evidence type="ECO:0000313" key="10">
    <source>
        <dbReference type="Proteomes" id="UP000441523"/>
    </source>
</evidence>
<evidence type="ECO:0000256" key="2">
    <source>
        <dbReference type="ARBA" id="ARBA00022448"/>
    </source>
</evidence>
<keyword evidence="6 7" id="KW-0472">Membrane</keyword>
<evidence type="ECO:0000256" key="1">
    <source>
        <dbReference type="ARBA" id="ARBA00004651"/>
    </source>
</evidence>